<gene>
    <name evidence="1" type="ORF">UFOVP1393_48</name>
</gene>
<protein>
    <submittedName>
        <fullName evidence="1">Phage-like element PBSX protein, XkdF</fullName>
    </submittedName>
</protein>
<name>A0A6J5S6Z2_9CAUD</name>
<evidence type="ECO:0000313" key="1">
    <source>
        <dbReference type="EMBL" id="CAB4204318.1"/>
    </source>
</evidence>
<proteinExistence type="predicted"/>
<sequence>MENKLPIYYATINTQLSGLELKEQGIQNIALVDSPAMLTEWLMFSEQKPYEFKMALQEEQRIVTAPVIVADLPIYRKVVNNGIEEEFYVVYKKETNMQILQKYMTDGNQKKVKLTHDTSDLSKGVFVFEVFMSDESRGIQQPKGFNLPDGTIFCSMKINNDAIWNEVKSGKVNGISLEGFFDLEQEIELTENEVEAIIKNIL</sequence>
<dbReference type="EMBL" id="LR797338">
    <property type="protein sequence ID" value="CAB4204318.1"/>
    <property type="molecule type" value="Genomic_DNA"/>
</dbReference>
<reference evidence="1" key="1">
    <citation type="submission" date="2020-05" db="EMBL/GenBank/DDBJ databases">
        <authorList>
            <person name="Chiriac C."/>
            <person name="Salcher M."/>
            <person name="Ghai R."/>
            <person name="Kavagutti S V."/>
        </authorList>
    </citation>
    <scope>NUCLEOTIDE SEQUENCE</scope>
</reference>
<organism evidence="1">
    <name type="scientific">uncultured Caudovirales phage</name>
    <dbReference type="NCBI Taxonomy" id="2100421"/>
    <lineage>
        <taxon>Viruses</taxon>
        <taxon>Duplodnaviria</taxon>
        <taxon>Heunggongvirae</taxon>
        <taxon>Uroviricota</taxon>
        <taxon>Caudoviricetes</taxon>
        <taxon>Peduoviridae</taxon>
        <taxon>Maltschvirus</taxon>
        <taxon>Maltschvirus maltsch</taxon>
    </lineage>
</organism>
<accession>A0A6J5S6Z2</accession>